<gene>
    <name evidence="6" type="ORF">K8352_03035</name>
</gene>
<dbReference type="EMBL" id="JAIRBC010000003">
    <property type="protein sequence ID" value="MCG2459715.1"/>
    <property type="molecule type" value="Genomic_DNA"/>
</dbReference>
<evidence type="ECO:0000256" key="4">
    <source>
        <dbReference type="ARBA" id="ARBA00023284"/>
    </source>
</evidence>
<evidence type="ECO:0000256" key="1">
    <source>
        <dbReference type="ARBA" id="ARBA00004196"/>
    </source>
</evidence>
<dbReference type="PROSITE" id="PS51352">
    <property type="entry name" value="THIOREDOXIN_2"/>
    <property type="match status" value="1"/>
</dbReference>
<protein>
    <submittedName>
        <fullName evidence="6">Redoxin family protein</fullName>
    </submittedName>
</protein>
<keyword evidence="4" id="KW-0676">Redox-active center</keyword>
<dbReference type="CDD" id="cd02966">
    <property type="entry name" value="TlpA_like_family"/>
    <property type="match status" value="1"/>
</dbReference>
<dbReference type="Proteomes" id="UP001200642">
    <property type="component" value="Unassembled WGS sequence"/>
</dbReference>
<evidence type="ECO:0000313" key="7">
    <source>
        <dbReference type="Proteomes" id="UP001200642"/>
    </source>
</evidence>
<reference evidence="6" key="1">
    <citation type="submission" date="2023-02" db="EMBL/GenBank/DDBJ databases">
        <title>Genome of Flavobacteriaceae gen. nov. sp. strain F89.</title>
        <authorList>
            <person name="Wang Y."/>
        </authorList>
    </citation>
    <scope>NUCLEOTIDE SEQUENCE</scope>
    <source>
        <strain evidence="6">F89</strain>
    </source>
</reference>
<dbReference type="Gene3D" id="3.40.30.10">
    <property type="entry name" value="Glutaredoxin"/>
    <property type="match status" value="1"/>
</dbReference>
<dbReference type="PANTHER" id="PTHR42852">
    <property type="entry name" value="THIOL:DISULFIDE INTERCHANGE PROTEIN DSBE"/>
    <property type="match status" value="1"/>
</dbReference>
<name>A0AAE3ESN2_9FLAO</name>
<comment type="subcellular location">
    <subcellularLocation>
        <location evidence="1">Cell envelope</location>
    </subcellularLocation>
</comment>
<dbReference type="InterPro" id="IPR013766">
    <property type="entry name" value="Thioredoxin_domain"/>
</dbReference>
<evidence type="ECO:0000256" key="3">
    <source>
        <dbReference type="ARBA" id="ARBA00023157"/>
    </source>
</evidence>
<proteinExistence type="predicted"/>
<evidence type="ECO:0000259" key="5">
    <source>
        <dbReference type="PROSITE" id="PS51352"/>
    </source>
</evidence>
<dbReference type="AlphaFoldDB" id="A0AAE3ESN2"/>
<dbReference type="RefSeq" id="WP_317900860.1">
    <property type="nucleotide sequence ID" value="NZ_JAIRBC010000003.1"/>
</dbReference>
<evidence type="ECO:0000256" key="2">
    <source>
        <dbReference type="ARBA" id="ARBA00022748"/>
    </source>
</evidence>
<organism evidence="6 7">
    <name type="scientific">Cerina litoralis</name>
    <dbReference type="NCBI Taxonomy" id="2874477"/>
    <lineage>
        <taxon>Bacteria</taxon>
        <taxon>Pseudomonadati</taxon>
        <taxon>Bacteroidota</taxon>
        <taxon>Flavobacteriia</taxon>
        <taxon>Flavobacteriales</taxon>
        <taxon>Flavobacteriaceae</taxon>
        <taxon>Cerina</taxon>
    </lineage>
</organism>
<dbReference type="InterPro" id="IPR012336">
    <property type="entry name" value="Thioredoxin-like_fold"/>
</dbReference>
<sequence length="168" mass="19617">MSIKRIILLVALHIFLVGNAQEKRFTQAALLDTLIDTQGNRVTFASVLKKHEGKPVFIDIWATWCRDCLVAMPQLHELMDDAKKVDFVFISLDRNQDSWRKGIEKYDLGQREHYFSVEGWKSDLFSSIDLDWIPRYMIIGPDGKIELFKAIKLDDIELKRIIDLNHKK</sequence>
<dbReference type="InterPro" id="IPR036249">
    <property type="entry name" value="Thioredoxin-like_sf"/>
</dbReference>
<feature type="domain" description="Thioredoxin" evidence="5">
    <location>
        <begin position="23"/>
        <end position="167"/>
    </location>
</feature>
<dbReference type="GO" id="GO:0017004">
    <property type="term" value="P:cytochrome complex assembly"/>
    <property type="evidence" value="ECO:0007669"/>
    <property type="project" value="UniProtKB-KW"/>
</dbReference>
<dbReference type="SUPFAM" id="SSF52833">
    <property type="entry name" value="Thioredoxin-like"/>
    <property type="match status" value="1"/>
</dbReference>
<dbReference type="GO" id="GO:0030313">
    <property type="term" value="C:cell envelope"/>
    <property type="evidence" value="ECO:0007669"/>
    <property type="project" value="UniProtKB-SubCell"/>
</dbReference>
<accession>A0AAE3ESN2</accession>
<dbReference type="Pfam" id="PF13905">
    <property type="entry name" value="Thioredoxin_8"/>
    <property type="match status" value="1"/>
</dbReference>
<dbReference type="InterPro" id="IPR050553">
    <property type="entry name" value="Thioredoxin_ResA/DsbE_sf"/>
</dbReference>
<comment type="caution">
    <text evidence="6">The sequence shown here is derived from an EMBL/GenBank/DDBJ whole genome shotgun (WGS) entry which is preliminary data.</text>
</comment>
<keyword evidence="3" id="KW-1015">Disulfide bond</keyword>
<dbReference type="PANTHER" id="PTHR42852:SF6">
    <property type="entry name" value="THIOL:DISULFIDE INTERCHANGE PROTEIN DSBE"/>
    <property type="match status" value="1"/>
</dbReference>
<evidence type="ECO:0000313" key="6">
    <source>
        <dbReference type="EMBL" id="MCG2459715.1"/>
    </source>
</evidence>
<keyword evidence="2" id="KW-0201">Cytochrome c-type biogenesis</keyword>
<keyword evidence="7" id="KW-1185">Reference proteome</keyword>